<dbReference type="EMBL" id="JAXCEI010000010">
    <property type="protein sequence ID" value="MFA1541867.1"/>
    <property type="molecule type" value="Genomic_DNA"/>
</dbReference>
<evidence type="ECO:0000313" key="1">
    <source>
        <dbReference type="EMBL" id="MFA1541867.1"/>
    </source>
</evidence>
<sequence>MTTSESTAERFEFAFDPRLARPLALLGIRPDTCHLTLSPSGLEARYGPWRVRTPLDNVAGAETSGPYSVWKAIGARVSLADRGLTFGTNARRGVCVRFHRPVRGIEPTGVLRHPGLTLTVADPAAVADRLRRLSAATR</sequence>
<dbReference type="Proteomes" id="UP001569963">
    <property type="component" value="Unassembled WGS sequence"/>
</dbReference>
<comment type="caution">
    <text evidence="1">The sequence shown here is derived from an EMBL/GenBank/DDBJ whole genome shotgun (WGS) entry which is preliminary data.</text>
</comment>
<organism evidence="1 2">
    <name type="scientific">Actinomadura monticuli</name>
    <dbReference type="NCBI Taxonomy" id="3097367"/>
    <lineage>
        <taxon>Bacteria</taxon>
        <taxon>Bacillati</taxon>
        <taxon>Actinomycetota</taxon>
        <taxon>Actinomycetes</taxon>
        <taxon>Streptosporangiales</taxon>
        <taxon>Thermomonosporaceae</taxon>
        <taxon>Actinomadura</taxon>
    </lineage>
</organism>
<evidence type="ECO:0000313" key="2">
    <source>
        <dbReference type="Proteomes" id="UP001569963"/>
    </source>
</evidence>
<accession>A0ABV4QFB6</accession>
<gene>
    <name evidence="1" type="ORF">SM611_23300</name>
</gene>
<name>A0ABV4QFB6_9ACTN</name>
<protein>
    <submittedName>
        <fullName evidence="1">Uncharacterized protein</fullName>
    </submittedName>
</protein>
<dbReference type="RefSeq" id="WP_371952023.1">
    <property type="nucleotide sequence ID" value="NZ_JAXCEI010000010.1"/>
</dbReference>
<reference evidence="1 2" key="1">
    <citation type="submission" date="2023-11" db="EMBL/GenBank/DDBJ databases">
        <title>Actinomadura monticuli sp. nov., isolated from volcanic ash.</title>
        <authorList>
            <person name="Lee S.D."/>
            <person name="Yang H."/>
            <person name="Kim I.S."/>
        </authorList>
    </citation>
    <scope>NUCLEOTIDE SEQUENCE [LARGE SCALE GENOMIC DNA]</scope>
    <source>
        <strain evidence="1 2">DLS-62</strain>
    </source>
</reference>
<proteinExistence type="predicted"/>
<keyword evidence="2" id="KW-1185">Reference proteome</keyword>